<gene>
    <name evidence="1" type="ORF">Psi02_11880</name>
</gene>
<organism evidence="1 2">
    <name type="scientific">Planotetraspora silvatica</name>
    <dbReference type="NCBI Taxonomy" id="234614"/>
    <lineage>
        <taxon>Bacteria</taxon>
        <taxon>Bacillati</taxon>
        <taxon>Actinomycetota</taxon>
        <taxon>Actinomycetes</taxon>
        <taxon>Streptosporangiales</taxon>
        <taxon>Streptosporangiaceae</taxon>
        <taxon>Planotetraspora</taxon>
    </lineage>
</organism>
<dbReference type="AlphaFoldDB" id="A0A8J3XKS4"/>
<sequence length="101" mass="11274">MVVVVRSILKTSKRPVLPCFGALQQERREDVADRSQKCRLRTYTHLLPDAADRARKAMDAFFAPSLAEGSSALASGDGLWSLAVEVINVRRDLRQNPEPPR</sequence>
<name>A0A8J3XKS4_9ACTN</name>
<protein>
    <submittedName>
        <fullName evidence="1">Uncharacterized protein</fullName>
    </submittedName>
</protein>
<comment type="caution">
    <text evidence="1">The sequence shown here is derived from an EMBL/GenBank/DDBJ whole genome shotgun (WGS) entry which is preliminary data.</text>
</comment>
<keyword evidence="2" id="KW-1185">Reference proteome</keyword>
<evidence type="ECO:0000313" key="1">
    <source>
        <dbReference type="EMBL" id="GII44764.1"/>
    </source>
</evidence>
<accession>A0A8J3XKS4</accession>
<dbReference type="Proteomes" id="UP000644610">
    <property type="component" value="Unassembled WGS sequence"/>
</dbReference>
<reference evidence="1" key="1">
    <citation type="submission" date="2021-01" db="EMBL/GenBank/DDBJ databases">
        <title>Whole genome shotgun sequence of Planotetraspora silvatica NBRC 100141.</title>
        <authorList>
            <person name="Komaki H."/>
            <person name="Tamura T."/>
        </authorList>
    </citation>
    <scope>NUCLEOTIDE SEQUENCE</scope>
    <source>
        <strain evidence="1">NBRC 100141</strain>
    </source>
</reference>
<dbReference type="EMBL" id="BOOQ01000005">
    <property type="protein sequence ID" value="GII44764.1"/>
    <property type="molecule type" value="Genomic_DNA"/>
</dbReference>
<evidence type="ECO:0000313" key="2">
    <source>
        <dbReference type="Proteomes" id="UP000644610"/>
    </source>
</evidence>
<proteinExistence type="predicted"/>